<dbReference type="AlphaFoldDB" id="A0A2T7P2K9"/>
<protein>
    <submittedName>
        <fullName evidence="1">Uncharacterized protein</fullName>
    </submittedName>
</protein>
<gene>
    <name evidence="1" type="ORF">C0Q70_12818</name>
</gene>
<reference evidence="1 2" key="1">
    <citation type="submission" date="2018-04" db="EMBL/GenBank/DDBJ databases">
        <title>The genome of golden apple snail Pomacea canaliculata provides insight into stress tolerance and invasive adaptation.</title>
        <authorList>
            <person name="Liu C."/>
            <person name="Liu B."/>
            <person name="Ren Y."/>
            <person name="Zhang Y."/>
            <person name="Wang H."/>
            <person name="Li S."/>
            <person name="Jiang F."/>
            <person name="Yin L."/>
            <person name="Zhang G."/>
            <person name="Qian W."/>
            <person name="Fan W."/>
        </authorList>
    </citation>
    <scope>NUCLEOTIDE SEQUENCE [LARGE SCALE GENOMIC DNA]</scope>
    <source>
        <strain evidence="1">SZHN2017</strain>
        <tissue evidence="1">Muscle</tissue>
    </source>
</reference>
<evidence type="ECO:0000313" key="1">
    <source>
        <dbReference type="EMBL" id="PVD27651.1"/>
    </source>
</evidence>
<evidence type="ECO:0000313" key="2">
    <source>
        <dbReference type="Proteomes" id="UP000245119"/>
    </source>
</evidence>
<sequence>MTRAVSTSSRENVLDGILNQKSRLEQHTRQTTRPVIIRVAAAKTTSPVTQQRSARSDFGSQEPEIVCPVGQAVLLSHRRDPSPARLSDRSSVDSYRSFTALVFNCPFLERFYSELALRLTSSVNGDVNAVTAIQEKSKRRGVGALWEGPVEVCRERRGETPDIVPNRPRVGERGWGRGWRKDGRRGRVDVWRIRQEGE</sequence>
<accession>A0A2T7P2K9</accession>
<comment type="caution">
    <text evidence="1">The sequence shown here is derived from an EMBL/GenBank/DDBJ whole genome shotgun (WGS) entry which is preliminary data.</text>
</comment>
<proteinExistence type="predicted"/>
<organism evidence="1 2">
    <name type="scientific">Pomacea canaliculata</name>
    <name type="common">Golden apple snail</name>
    <dbReference type="NCBI Taxonomy" id="400727"/>
    <lineage>
        <taxon>Eukaryota</taxon>
        <taxon>Metazoa</taxon>
        <taxon>Spiralia</taxon>
        <taxon>Lophotrochozoa</taxon>
        <taxon>Mollusca</taxon>
        <taxon>Gastropoda</taxon>
        <taxon>Caenogastropoda</taxon>
        <taxon>Architaenioglossa</taxon>
        <taxon>Ampullarioidea</taxon>
        <taxon>Ampullariidae</taxon>
        <taxon>Pomacea</taxon>
    </lineage>
</organism>
<keyword evidence="2" id="KW-1185">Reference proteome</keyword>
<dbReference type="Proteomes" id="UP000245119">
    <property type="component" value="Linkage Group LG7"/>
</dbReference>
<dbReference type="EMBL" id="PZQS01000007">
    <property type="protein sequence ID" value="PVD27651.1"/>
    <property type="molecule type" value="Genomic_DNA"/>
</dbReference>
<name>A0A2T7P2K9_POMCA</name>